<reference evidence="1" key="1">
    <citation type="submission" date="2019-03" db="EMBL/GenBank/DDBJ databases">
        <title>Single cell metagenomics reveals metabolic interactions within the superorganism composed of flagellate Streblomastix strix and complex community of Bacteroidetes bacteria on its surface.</title>
        <authorList>
            <person name="Treitli S.C."/>
            <person name="Kolisko M."/>
            <person name="Husnik F."/>
            <person name="Keeling P."/>
            <person name="Hampl V."/>
        </authorList>
    </citation>
    <scope>NUCLEOTIDE SEQUENCE</scope>
    <source>
        <strain evidence="1">STM</strain>
    </source>
</reference>
<protein>
    <submittedName>
        <fullName evidence="1">Uncharacterized protein</fullName>
    </submittedName>
</protein>
<proteinExistence type="predicted"/>
<sequence>MQLIGERSFNLEQIDGYGIIKKLSSLFIEDANNLLVESGLNHQAYRENERDPQSKLQSRTLKLESIEGTSYSSIENKKRIYFFSNYKSKQPFFHYLTTREKKNPDKLISYNDIFKECPQSGNNRGDRKGGTKPEGFYKQTKYRMEGNYTYCLFMQTSETLSLESNSHFFASLGGDQSLFKVTIVNAKDSEFPSNPIVEEEEGIVKLISHSYIKSLSDCYFSALETIDFRYIQTESGKTKNYSNMFFPSSKGEKEKQNSENRPTMSRLERLVSKGSVFYCKNAKKFVEKLNKERGFQTIGYNHYEIIYL</sequence>
<gene>
    <name evidence="1" type="ORF">EZS27_020049</name>
</gene>
<dbReference type="EMBL" id="SNRY01001385">
    <property type="protein sequence ID" value="KAA6331328.1"/>
    <property type="molecule type" value="Genomic_DNA"/>
</dbReference>
<accession>A0A5J4RBW8</accession>
<name>A0A5J4RBW8_9ZZZZ</name>
<organism evidence="1">
    <name type="scientific">termite gut metagenome</name>
    <dbReference type="NCBI Taxonomy" id="433724"/>
    <lineage>
        <taxon>unclassified sequences</taxon>
        <taxon>metagenomes</taxon>
        <taxon>organismal metagenomes</taxon>
    </lineage>
</organism>
<evidence type="ECO:0000313" key="1">
    <source>
        <dbReference type="EMBL" id="KAA6331328.1"/>
    </source>
</evidence>
<dbReference type="AlphaFoldDB" id="A0A5J4RBW8"/>
<comment type="caution">
    <text evidence="1">The sequence shown here is derived from an EMBL/GenBank/DDBJ whole genome shotgun (WGS) entry which is preliminary data.</text>
</comment>